<evidence type="ECO:0000313" key="3">
    <source>
        <dbReference type="Proteomes" id="UP001175211"/>
    </source>
</evidence>
<gene>
    <name evidence="2" type="ORF">EV420DRAFT_1480647</name>
</gene>
<organism evidence="2 3">
    <name type="scientific">Armillaria tabescens</name>
    <name type="common">Ringless honey mushroom</name>
    <name type="synonym">Agaricus tabescens</name>
    <dbReference type="NCBI Taxonomy" id="1929756"/>
    <lineage>
        <taxon>Eukaryota</taxon>
        <taxon>Fungi</taxon>
        <taxon>Dikarya</taxon>
        <taxon>Basidiomycota</taxon>
        <taxon>Agaricomycotina</taxon>
        <taxon>Agaricomycetes</taxon>
        <taxon>Agaricomycetidae</taxon>
        <taxon>Agaricales</taxon>
        <taxon>Marasmiineae</taxon>
        <taxon>Physalacriaceae</taxon>
        <taxon>Desarmillaria</taxon>
    </lineage>
</organism>
<protein>
    <recommendedName>
        <fullName evidence="4">Heterokaryon incompatibility domain-containing protein</fullName>
    </recommendedName>
</protein>
<accession>A0AA39KCZ4</accession>
<dbReference type="RefSeq" id="XP_060329898.1">
    <property type="nucleotide sequence ID" value="XM_060469689.1"/>
</dbReference>
<evidence type="ECO:0008006" key="4">
    <source>
        <dbReference type="Google" id="ProtNLM"/>
    </source>
</evidence>
<evidence type="ECO:0000256" key="1">
    <source>
        <dbReference type="SAM" id="MobiDB-lite"/>
    </source>
</evidence>
<proteinExistence type="predicted"/>
<dbReference type="EMBL" id="JAUEPS010000021">
    <property type="protein sequence ID" value="KAK0457586.1"/>
    <property type="molecule type" value="Genomic_DNA"/>
</dbReference>
<keyword evidence="3" id="KW-1185">Reference proteome</keyword>
<feature type="region of interest" description="Disordered" evidence="1">
    <location>
        <begin position="38"/>
        <end position="58"/>
    </location>
</feature>
<dbReference type="AlphaFoldDB" id="A0AA39KCZ4"/>
<sequence>MSNSLRGLSRMIQNEKDAWVTRYRTTLFLLTTTTTQQKPVGTTAPSHQAMPNDEQWSRPIPRDYLLSRMWGERKSYDPDNTVRQKYESLPEVTLSAYDEIGREESSIPVLKQRAYTGRILPSVIADTPCADLGVDGMLGKFDGPSRTPDSPLYKACEDFVTKSCDFGTAYAHLRPRLYDIISIGQVSDDMKAREDDEKMRQNMCINKQITDAPPRRVWDLVANRVMPWWIKRKFPWAISHTWVDDNDLKGEMTPINGYEWPVPMPKDADLNLIRIEMLRLGAEYAWLDILCLRQQGQGEDPRGNPSQEEWDRREALRKEEWKVDIPTIGWIYHKSNQVVCYFSGLGLPLSFKPGDFESDRCWFNRAWTLQEITKNSVVAGKTRDDNRVDERFMTEDMRKVFDEKLASLKEIRREDSILDVLLQMQKRKSTKLVDKVAGLAYLFYSQYIPIYDADQSEEDAWTELVNITQWRFRGELFFCYPGPGNGNKIWCPSWRQVMMENLSGLILPLHLDIYGRDSVYLGRKKEDGDYYDGPYIDSCRVRGLSDESTPETPRHGELDVTDRSGENYTFEIVANHTFPIPDGLYTLIGTSSYPYFRVAVIGKIEGPEKKFRKVSVINMGDEETAKINRLHVKTYNNMTCLL</sequence>
<comment type="caution">
    <text evidence="2">The sequence shown here is derived from an EMBL/GenBank/DDBJ whole genome shotgun (WGS) entry which is preliminary data.</text>
</comment>
<dbReference type="GeneID" id="85353237"/>
<dbReference type="Proteomes" id="UP001175211">
    <property type="component" value="Unassembled WGS sequence"/>
</dbReference>
<name>A0AA39KCZ4_ARMTA</name>
<evidence type="ECO:0000313" key="2">
    <source>
        <dbReference type="EMBL" id="KAK0457586.1"/>
    </source>
</evidence>
<reference evidence="2" key="1">
    <citation type="submission" date="2023-06" db="EMBL/GenBank/DDBJ databases">
        <authorList>
            <consortium name="Lawrence Berkeley National Laboratory"/>
            <person name="Ahrendt S."/>
            <person name="Sahu N."/>
            <person name="Indic B."/>
            <person name="Wong-Bajracharya J."/>
            <person name="Merenyi Z."/>
            <person name="Ke H.-M."/>
            <person name="Monk M."/>
            <person name="Kocsube S."/>
            <person name="Drula E."/>
            <person name="Lipzen A."/>
            <person name="Balint B."/>
            <person name="Henrissat B."/>
            <person name="Andreopoulos B."/>
            <person name="Martin F.M."/>
            <person name="Harder C.B."/>
            <person name="Rigling D."/>
            <person name="Ford K.L."/>
            <person name="Foster G.D."/>
            <person name="Pangilinan J."/>
            <person name="Papanicolaou A."/>
            <person name="Barry K."/>
            <person name="LaButti K."/>
            <person name="Viragh M."/>
            <person name="Koriabine M."/>
            <person name="Yan M."/>
            <person name="Riley R."/>
            <person name="Champramary S."/>
            <person name="Plett K.L."/>
            <person name="Tsai I.J."/>
            <person name="Slot J."/>
            <person name="Sipos G."/>
            <person name="Plett J."/>
            <person name="Nagy L.G."/>
            <person name="Grigoriev I.V."/>
        </authorList>
    </citation>
    <scope>NUCLEOTIDE SEQUENCE</scope>
    <source>
        <strain evidence="2">CCBAS 213</strain>
    </source>
</reference>